<dbReference type="Pfam" id="PF11913">
    <property type="entry name" value="DUF3431"/>
    <property type="match status" value="1"/>
</dbReference>
<dbReference type="EMBL" id="CAJNJA010086241">
    <property type="protein sequence ID" value="CAE7938378.1"/>
    <property type="molecule type" value="Genomic_DNA"/>
</dbReference>
<dbReference type="PANTHER" id="PTHR37490:SF1">
    <property type="entry name" value="GLYCOSYLTRANSFERASE 2-LIKE DOMAIN-CONTAINING PROTEIN"/>
    <property type="match status" value="1"/>
</dbReference>
<protein>
    <submittedName>
        <fullName evidence="1">Uncharacterized protein</fullName>
    </submittedName>
</protein>
<reference evidence="1" key="1">
    <citation type="submission" date="2021-02" db="EMBL/GenBank/DDBJ databases">
        <authorList>
            <person name="Dougan E. K."/>
            <person name="Rhodes N."/>
            <person name="Thang M."/>
            <person name="Chan C."/>
        </authorList>
    </citation>
    <scope>NUCLEOTIDE SEQUENCE</scope>
</reference>
<proteinExistence type="predicted"/>
<dbReference type="AlphaFoldDB" id="A0A813C3C5"/>
<accession>A0A813C3C5</accession>
<evidence type="ECO:0000313" key="2">
    <source>
        <dbReference type="Proteomes" id="UP000601435"/>
    </source>
</evidence>
<organism evidence="1 2">
    <name type="scientific">Symbiodinium necroappetens</name>
    <dbReference type="NCBI Taxonomy" id="1628268"/>
    <lineage>
        <taxon>Eukaryota</taxon>
        <taxon>Sar</taxon>
        <taxon>Alveolata</taxon>
        <taxon>Dinophyceae</taxon>
        <taxon>Suessiales</taxon>
        <taxon>Symbiodiniaceae</taxon>
        <taxon>Symbiodinium</taxon>
    </lineage>
</organism>
<dbReference type="Proteomes" id="UP000601435">
    <property type="component" value="Unassembled WGS sequence"/>
</dbReference>
<dbReference type="PANTHER" id="PTHR37490">
    <property type="entry name" value="EXPRESSED PROTEIN"/>
    <property type="match status" value="1"/>
</dbReference>
<sequence>PTTSISAAMATRDLGNGLPQHEDAGGEPAIIRYTLPARQTSLDIDLVVAAFSENLSWVEPMLARVSPGAELRLYCKGPKLNDPRCLRIDNYGGEEYAYLTHITHFYDELAPITVFTLGSIYNQDWYWLKCRKLNFVLSQIDTPEKRQSFSGFVTMAHQAPDSFMEFEGYFQLKSYRRLGVWTQALAYAGGGGAGRHLKVTALYMVPEVLRA</sequence>
<gene>
    <name evidence="1" type="ORF">SNEC2469_LOCUS33133</name>
</gene>
<dbReference type="OrthoDB" id="429211at2759"/>
<comment type="caution">
    <text evidence="1">The sequence shown here is derived from an EMBL/GenBank/DDBJ whole genome shotgun (WGS) entry which is preliminary data.</text>
</comment>
<evidence type="ECO:0000313" key="1">
    <source>
        <dbReference type="EMBL" id="CAE7938378.1"/>
    </source>
</evidence>
<dbReference type="InterPro" id="IPR021838">
    <property type="entry name" value="DUF3431"/>
</dbReference>
<keyword evidence="2" id="KW-1185">Reference proteome</keyword>
<feature type="non-terminal residue" evidence="1">
    <location>
        <position position="211"/>
    </location>
</feature>
<name>A0A813C3C5_9DINO</name>